<feature type="region of interest" description="Disordered" evidence="1">
    <location>
        <begin position="73"/>
        <end position="95"/>
    </location>
</feature>
<reference evidence="2 3" key="1">
    <citation type="submission" date="2023-03" db="EMBL/GenBank/DDBJ databases">
        <title>High-quality genome of Scylla paramamosain provides insights in environmental adaptation.</title>
        <authorList>
            <person name="Zhang L."/>
        </authorList>
    </citation>
    <scope>NUCLEOTIDE SEQUENCE [LARGE SCALE GENOMIC DNA]</scope>
    <source>
        <strain evidence="2">LZ_2023a</strain>
        <tissue evidence="2">Muscle</tissue>
    </source>
</reference>
<protein>
    <submittedName>
        <fullName evidence="2">Uncharacterized protein</fullName>
    </submittedName>
</protein>
<dbReference type="EMBL" id="JARAKH010000013">
    <property type="protein sequence ID" value="KAK8397888.1"/>
    <property type="molecule type" value="Genomic_DNA"/>
</dbReference>
<accession>A0AAW0UCN5</accession>
<feature type="region of interest" description="Disordered" evidence="1">
    <location>
        <begin position="16"/>
        <end position="58"/>
    </location>
</feature>
<gene>
    <name evidence="2" type="ORF">O3P69_004589</name>
</gene>
<evidence type="ECO:0000313" key="3">
    <source>
        <dbReference type="Proteomes" id="UP001487740"/>
    </source>
</evidence>
<name>A0AAW0UCN5_SCYPA</name>
<dbReference type="Proteomes" id="UP001487740">
    <property type="component" value="Unassembled WGS sequence"/>
</dbReference>
<keyword evidence="3" id="KW-1185">Reference proteome</keyword>
<sequence length="95" mass="10057">MSYSGLTAAPLRTLLMSSGHLAKDTGRRELSEGGAAENGERGGLRGGRKEAGWRRGGAGSVLRCQMQADKECRSGSLLGVQRTRPPKLLPPLVQP</sequence>
<comment type="caution">
    <text evidence="2">The sequence shown here is derived from an EMBL/GenBank/DDBJ whole genome shotgun (WGS) entry which is preliminary data.</text>
</comment>
<organism evidence="2 3">
    <name type="scientific">Scylla paramamosain</name>
    <name type="common">Mud crab</name>
    <dbReference type="NCBI Taxonomy" id="85552"/>
    <lineage>
        <taxon>Eukaryota</taxon>
        <taxon>Metazoa</taxon>
        <taxon>Ecdysozoa</taxon>
        <taxon>Arthropoda</taxon>
        <taxon>Crustacea</taxon>
        <taxon>Multicrustacea</taxon>
        <taxon>Malacostraca</taxon>
        <taxon>Eumalacostraca</taxon>
        <taxon>Eucarida</taxon>
        <taxon>Decapoda</taxon>
        <taxon>Pleocyemata</taxon>
        <taxon>Brachyura</taxon>
        <taxon>Eubrachyura</taxon>
        <taxon>Portunoidea</taxon>
        <taxon>Portunidae</taxon>
        <taxon>Portuninae</taxon>
        <taxon>Scylla</taxon>
    </lineage>
</organism>
<proteinExistence type="predicted"/>
<evidence type="ECO:0000313" key="2">
    <source>
        <dbReference type="EMBL" id="KAK8397888.1"/>
    </source>
</evidence>
<feature type="compositionally biased region" description="Basic and acidic residues" evidence="1">
    <location>
        <begin position="38"/>
        <end position="53"/>
    </location>
</feature>
<evidence type="ECO:0000256" key="1">
    <source>
        <dbReference type="SAM" id="MobiDB-lite"/>
    </source>
</evidence>
<dbReference type="AlphaFoldDB" id="A0AAW0UCN5"/>
<feature type="compositionally biased region" description="Basic and acidic residues" evidence="1">
    <location>
        <begin position="21"/>
        <end position="31"/>
    </location>
</feature>